<protein>
    <submittedName>
        <fullName evidence="5">Integrase-like protein</fullName>
    </submittedName>
</protein>
<reference evidence="5 6" key="1">
    <citation type="journal article" date="2015" name="Stand. Genomic Sci.">
        <title>Genomic Encyclopedia of Bacterial and Archaeal Type Strains, Phase III: the genomes of soil and plant-associated and newly described type strains.</title>
        <authorList>
            <person name="Whitman W.B."/>
            <person name="Woyke T."/>
            <person name="Klenk H.P."/>
            <person name="Zhou Y."/>
            <person name="Lilburn T.G."/>
            <person name="Beck B.J."/>
            <person name="De Vos P."/>
            <person name="Vandamme P."/>
            <person name="Eisen J.A."/>
            <person name="Garrity G."/>
            <person name="Hugenholtz P."/>
            <person name="Kyrpides N.C."/>
        </authorList>
    </citation>
    <scope>NUCLEOTIDE SEQUENCE [LARGE SCALE GENOMIC DNA]</scope>
    <source>
        <strain evidence="5 6">S2T63</strain>
    </source>
</reference>
<keyword evidence="1 3" id="KW-0238">DNA-binding</keyword>
<dbReference type="SUPFAM" id="SSF56349">
    <property type="entry name" value="DNA breaking-rejoining enzymes"/>
    <property type="match status" value="1"/>
</dbReference>
<accession>A0A498CJY2</accession>
<evidence type="ECO:0000256" key="1">
    <source>
        <dbReference type="ARBA" id="ARBA00023125"/>
    </source>
</evidence>
<dbReference type="GO" id="GO:0006310">
    <property type="term" value="P:DNA recombination"/>
    <property type="evidence" value="ECO:0007669"/>
    <property type="project" value="UniProtKB-KW"/>
</dbReference>
<dbReference type="GO" id="GO:0015074">
    <property type="term" value="P:DNA integration"/>
    <property type="evidence" value="ECO:0007669"/>
    <property type="project" value="InterPro"/>
</dbReference>
<comment type="caution">
    <text evidence="5">The sequence shown here is derived from an EMBL/GenBank/DDBJ whole genome shotgun (WGS) entry which is preliminary data.</text>
</comment>
<dbReference type="InterPro" id="IPR010998">
    <property type="entry name" value="Integrase_recombinase_N"/>
</dbReference>
<dbReference type="Gene3D" id="1.10.150.130">
    <property type="match status" value="1"/>
</dbReference>
<evidence type="ECO:0000313" key="5">
    <source>
        <dbReference type="EMBL" id="RLK52491.1"/>
    </source>
</evidence>
<dbReference type="Proteomes" id="UP000273158">
    <property type="component" value="Unassembled WGS sequence"/>
</dbReference>
<dbReference type="OrthoDB" id="7476432at2"/>
<evidence type="ECO:0000256" key="3">
    <source>
        <dbReference type="PROSITE-ProRule" id="PRU01248"/>
    </source>
</evidence>
<organism evidence="5 6">
    <name type="scientific">Microbacterium telephonicum</name>
    <dbReference type="NCBI Taxonomy" id="1714841"/>
    <lineage>
        <taxon>Bacteria</taxon>
        <taxon>Bacillati</taxon>
        <taxon>Actinomycetota</taxon>
        <taxon>Actinomycetes</taxon>
        <taxon>Micrococcales</taxon>
        <taxon>Microbacteriaceae</taxon>
        <taxon>Microbacterium</taxon>
    </lineage>
</organism>
<evidence type="ECO:0000256" key="2">
    <source>
        <dbReference type="ARBA" id="ARBA00023172"/>
    </source>
</evidence>
<dbReference type="InterPro" id="IPR004107">
    <property type="entry name" value="Integrase_SAM-like_N"/>
</dbReference>
<evidence type="ECO:0000259" key="4">
    <source>
        <dbReference type="PROSITE" id="PS51900"/>
    </source>
</evidence>
<gene>
    <name evidence="5" type="ORF">C7474_0431</name>
</gene>
<dbReference type="Gene3D" id="1.10.443.10">
    <property type="entry name" value="Intergrase catalytic core"/>
    <property type="match status" value="1"/>
</dbReference>
<keyword evidence="2" id="KW-0233">DNA recombination</keyword>
<feature type="domain" description="Core-binding (CB)" evidence="4">
    <location>
        <begin position="4"/>
        <end position="84"/>
    </location>
</feature>
<name>A0A498CJY2_9MICO</name>
<keyword evidence="6" id="KW-1185">Reference proteome</keyword>
<dbReference type="InterPro" id="IPR011010">
    <property type="entry name" value="DNA_brk_join_enz"/>
</dbReference>
<dbReference type="GO" id="GO:0003677">
    <property type="term" value="F:DNA binding"/>
    <property type="evidence" value="ECO:0007669"/>
    <property type="project" value="UniProtKB-UniRule"/>
</dbReference>
<dbReference type="InterPro" id="IPR013762">
    <property type="entry name" value="Integrase-like_cat_sf"/>
</dbReference>
<dbReference type="EMBL" id="RCDB01000001">
    <property type="protein sequence ID" value="RLK52491.1"/>
    <property type="molecule type" value="Genomic_DNA"/>
</dbReference>
<evidence type="ECO:0000313" key="6">
    <source>
        <dbReference type="Proteomes" id="UP000273158"/>
    </source>
</evidence>
<dbReference type="RefSeq" id="WP_121057215.1">
    <property type="nucleotide sequence ID" value="NZ_RCDB01000001.1"/>
</dbReference>
<dbReference type="AlphaFoldDB" id="A0A498CJY2"/>
<dbReference type="PROSITE" id="PS51900">
    <property type="entry name" value="CB"/>
    <property type="match status" value="1"/>
</dbReference>
<sequence length="406" mass="45429">MQRAEWDGIAQQFLNHKNYAAGTVEHYTGSLKRYFDWCEGQGIEPENATTGQLLLYREGLRRTLAENTANSRFKNVRSFYEYLLRVGRVQQNPTDLIQPAHIGLNARDMLTVEQLGRVWDVAEGRDRIVIGLLALCAMGRDEVRSARAEDLHQRHGVLTINVRGRRGANDLGWVVIPAVLAGELTSFLAGRRTGFILQGTGDSGITSLTYINGVVRRVAKKADLGFSFTSITLTETLRSLAIVHRFSYASVLRTTSHGSPQRRTALVKNLELTPDEHASMRLGRMLEARDSEVERAILQAETLLSDRAQHPAAAVMVASATLERVLREHTAARDIHVTKKDPTLATYGSLLRGHNLITVGQLRTMERILTYRNDAAHGWFDKVSREDAVWTVHEARKLARDFVSAP</sequence>
<proteinExistence type="predicted"/>
<dbReference type="InterPro" id="IPR044068">
    <property type="entry name" value="CB"/>
</dbReference>
<dbReference type="Pfam" id="PF13495">
    <property type="entry name" value="Phage_int_SAM_4"/>
    <property type="match status" value="1"/>
</dbReference>